<organism evidence="2 3">
    <name type="scientific">Paenibacillus thailandensis</name>
    <dbReference type="NCBI Taxonomy" id="393250"/>
    <lineage>
        <taxon>Bacteria</taxon>
        <taxon>Bacillati</taxon>
        <taxon>Bacillota</taxon>
        <taxon>Bacilli</taxon>
        <taxon>Bacillales</taxon>
        <taxon>Paenibacillaceae</taxon>
        <taxon>Paenibacillus</taxon>
    </lineage>
</organism>
<feature type="chain" id="PRO_5046519668" evidence="1">
    <location>
        <begin position="26"/>
        <end position="230"/>
    </location>
</feature>
<sequence>MARLTRLAAVSVILASIAMGTGCGAARTPDEWLSMTISGLEGTDQYVYEGQSVTSLSNGVTYSPKAIKGVIVDHKELATQTNAGVRSVSPSDMLLSLQKVNKTVSFGPEQAGRNRLSLKVAVAEEDAKKLWSGYIRNEFEQLALNTPDNDVPYKAEWEQELERSRKELESRLATLSAQTDYEIIVDRSRMLPIELHETSVLAYAKKGGETEEKRDTVITFSSFGNADSEP</sequence>
<gene>
    <name evidence="2" type="ORF">ACFSW5_12510</name>
</gene>
<proteinExistence type="predicted"/>
<name>A0ABW5QXB3_9BACL</name>
<dbReference type="PROSITE" id="PS51257">
    <property type="entry name" value="PROKAR_LIPOPROTEIN"/>
    <property type="match status" value="1"/>
</dbReference>
<evidence type="ECO:0000313" key="3">
    <source>
        <dbReference type="Proteomes" id="UP001597493"/>
    </source>
</evidence>
<dbReference type="EMBL" id="JBHUMY010000012">
    <property type="protein sequence ID" value="MFD2661074.1"/>
    <property type="molecule type" value="Genomic_DNA"/>
</dbReference>
<dbReference type="RefSeq" id="WP_379273399.1">
    <property type="nucleotide sequence ID" value="NZ_JBHUGT010000024.1"/>
</dbReference>
<keyword evidence="1" id="KW-0732">Signal</keyword>
<keyword evidence="3" id="KW-1185">Reference proteome</keyword>
<protein>
    <submittedName>
        <fullName evidence="2">Uncharacterized protein</fullName>
    </submittedName>
</protein>
<accession>A0ABW5QXB3</accession>
<evidence type="ECO:0000313" key="2">
    <source>
        <dbReference type="EMBL" id="MFD2661074.1"/>
    </source>
</evidence>
<feature type="signal peptide" evidence="1">
    <location>
        <begin position="1"/>
        <end position="25"/>
    </location>
</feature>
<dbReference type="Proteomes" id="UP001597493">
    <property type="component" value="Unassembled WGS sequence"/>
</dbReference>
<evidence type="ECO:0000256" key="1">
    <source>
        <dbReference type="SAM" id="SignalP"/>
    </source>
</evidence>
<comment type="caution">
    <text evidence="2">The sequence shown here is derived from an EMBL/GenBank/DDBJ whole genome shotgun (WGS) entry which is preliminary data.</text>
</comment>
<reference evidence="3" key="1">
    <citation type="journal article" date="2019" name="Int. J. Syst. Evol. Microbiol.">
        <title>The Global Catalogue of Microorganisms (GCM) 10K type strain sequencing project: providing services to taxonomists for standard genome sequencing and annotation.</title>
        <authorList>
            <consortium name="The Broad Institute Genomics Platform"/>
            <consortium name="The Broad Institute Genome Sequencing Center for Infectious Disease"/>
            <person name="Wu L."/>
            <person name="Ma J."/>
        </authorList>
    </citation>
    <scope>NUCLEOTIDE SEQUENCE [LARGE SCALE GENOMIC DNA]</scope>
    <source>
        <strain evidence="3">TISTR 1827</strain>
    </source>
</reference>